<evidence type="ECO:0000313" key="3">
    <source>
        <dbReference type="Proteomes" id="UP001165060"/>
    </source>
</evidence>
<feature type="transmembrane region" description="Helical" evidence="1">
    <location>
        <begin position="141"/>
        <end position="159"/>
    </location>
</feature>
<dbReference type="EMBL" id="BRYB01000027">
    <property type="protein sequence ID" value="GMI20791.1"/>
    <property type="molecule type" value="Genomic_DNA"/>
</dbReference>
<feature type="transmembrane region" description="Helical" evidence="1">
    <location>
        <begin position="102"/>
        <end position="120"/>
    </location>
</feature>
<proteinExistence type="predicted"/>
<keyword evidence="3" id="KW-1185">Reference proteome</keyword>
<evidence type="ECO:0000313" key="2">
    <source>
        <dbReference type="EMBL" id="GMI20791.1"/>
    </source>
</evidence>
<name>A0ABQ6M747_9STRA</name>
<keyword evidence="1" id="KW-0812">Transmembrane</keyword>
<sequence length="306" mass="33356">MQGNVSGAVTEKVIGEWSMDPTDTTVVIEPKLEGGVLRDGVTCKDIIRKIKFLGTFVEGFLQPIAAFLYYFPCVLLPIWGPFAIAGLTSTSLGDGTSGMERASLVIMGLCGTGTGLFSLIMGLDMHIGTTRLILRNAKPTLLLVIGTRLLYTVAAAIYLPTFMHVVWLVGFLIQTSQSLFLDANKVTGMMRLSEEGYKAMFGNSAVGYLNGTLTLFWASFEICRHLAILKLLGDSDAVNVVAVLPARVFGSELSLTNLNLMNVCFTSAMVLAFRSWYQTFSSGGKRFIVLSTPINCKPVYRVPHRK</sequence>
<reference evidence="2 3" key="1">
    <citation type="journal article" date="2023" name="Commun. Biol.">
        <title>Genome analysis of Parmales, the sister group of diatoms, reveals the evolutionary specialization of diatoms from phago-mixotrophs to photoautotrophs.</title>
        <authorList>
            <person name="Ban H."/>
            <person name="Sato S."/>
            <person name="Yoshikawa S."/>
            <person name="Yamada K."/>
            <person name="Nakamura Y."/>
            <person name="Ichinomiya M."/>
            <person name="Sato N."/>
            <person name="Blanc-Mathieu R."/>
            <person name="Endo H."/>
            <person name="Kuwata A."/>
            <person name="Ogata H."/>
        </authorList>
    </citation>
    <scope>NUCLEOTIDE SEQUENCE [LARGE SCALE GENOMIC DNA]</scope>
</reference>
<keyword evidence="1" id="KW-1133">Transmembrane helix</keyword>
<feature type="transmembrane region" description="Helical" evidence="1">
    <location>
        <begin position="59"/>
        <end position="82"/>
    </location>
</feature>
<dbReference type="Proteomes" id="UP001165060">
    <property type="component" value="Unassembled WGS sequence"/>
</dbReference>
<evidence type="ECO:0000256" key="1">
    <source>
        <dbReference type="SAM" id="Phobius"/>
    </source>
</evidence>
<organism evidence="2 3">
    <name type="scientific">Tetraparma gracilis</name>
    <dbReference type="NCBI Taxonomy" id="2962635"/>
    <lineage>
        <taxon>Eukaryota</taxon>
        <taxon>Sar</taxon>
        <taxon>Stramenopiles</taxon>
        <taxon>Ochrophyta</taxon>
        <taxon>Bolidophyceae</taxon>
        <taxon>Parmales</taxon>
        <taxon>Triparmaceae</taxon>
        <taxon>Tetraparma</taxon>
    </lineage>
</organism>
<comment type="caution">
    <text evidence="2">The sequence shown here is derived from an EMBL/GenBank/DDBJ whole genome shotgun (WGS) entry which is preliminary data.</text>
</comment>
<accession>A0ABQ6M747</accession>
<gene>
    <name evidence="2" type="ORF">TeGR_g5467</name>
</gene>
<keyword evidence="1" id="KW-0472">Membrane</keyword>
<protein>
    <submittedName>
        <fullName evidence="2">Uncharacterized protein</fullName>
    </submittedName>
</protein>